<name>A0ABV9TQV9_9ACTN</name>
<evidence type="ECO:0000313" key="2">
    <source>
        <dbReference type="Proteomes" id="UP001595872"/>
    </source>
</evidence>
<organism evidence="1 2">
    <name type="scientific">Actinomadura gamaensis</name>
    <dbReference type="NCBI Taxonomy" id="1763541"/>
    <lineage>
        <taxon>Bacteria</taxon>
        <taxon>Bacillati</taxon>
        <taxon>Actinomycetota</taxon>
        <taxon>Actinomycetes</taxon>
        <taxon>Streptosporangiales</taxon>
        <taxon>Thermomonosporaceae</taxon>
        <taxon>Actinomadura</taxon>
    </lineage>
</organism>
<dbReference type="RefSeq" id="WP_378251523.1">
    <property type="nucleotide sequence ID" value="NZ_JBHSIT010000001.1"/>
</dbReference>
<sequence length="115" mass="12284">MGFDHGRHTVIAADRPLPSNQRRAFLEVLHQVIKETQAGVTSTLVLRSGCQVLFVFDTDNPVRSAEVGCDFDRAAGWCFVWTADGGTLGPVQDVRAIAASIATALGARSESKGRG</sequence>
<keyword evidence="2" id="KW-1185">Reference proteome</keyword>
<dbReference type="Proteomes" id="UP001595872">
    <property type="component" value="Unassembled WGS sequence"/>
</dbReference>
<protein>
    <submittedName>
        <fullName evidence="1">Uncharacterized protein</fullName>
    </submittedName>
</protein>
<reference evidence="2" key="1">
    <citation type="journal article" date="2019" name="Int. J. Syst. Evol. Microbiol.">
        <title>The Global Catalogue of Microorganisms (GCM) 10K type strain sequencing project: providing services to taxonomists for standard genome sequencing and annotation.</title>
        <authorList>
            <consortium name="The Broad Institute Genomics Platform"/>
            <consortium name="The Broad Institute Genome Sequencing Center for Infectious Disease"/>
            <person name="Wu L."/>
            <person name="Ma J."/>
        </authorList>
    </citation>
    <scope>NUCLEOTIDE SEQUENCE [LARGE SCALE GENOMIC DNA]</scope>
    <source>
        <strain evidence="2">KLKA75</strain>
    </source>
</reference>
<accession>A0ABV9TQV9</accession>
<comment type="caution">
    <text evidence="1">The sequence shown here is derived from an EMBL/GenBank/DDBJ whole genome shotgun (WGS) entry which is preliminary data.</text>
</comment>
<proteinExistence type="predicted"/>
<dbReference type="EMBL" id="JBHSIT010000001">
    <property type="protein sequence ID" value="MFC4905781.1"/>
    <property type="molecule type" value="Genomic_DNA"/>
</dbReference>
<gene>
    <name evidence="1" type="ORF">ACFPCY_00480</name>
</gene>
<evidence type="ECO:0000313" key="1">
    <source>
        <dbReference type="EMBL" id="MFC4905781.1"/>
    </source>
</evidence>